<feature type="chain" id="PRO_5004201097" evidence="1">
    <location>
        <begin position="25"/>
        <end position="335"/>
    </location>
</feature>
<dbReference type="OrthoDB" id="4062651at2759"/>
<dbReference type="RefSeq" id="XP_001031322.1">
    <property type="nucleotide sequence ID" value="XM_001031322.1"/>
</dbReference>
<dbReference type="EMBL" id="GG662692">
    <property type="protein sequence ID" value="EAR83659.1"/>
    <property type="molecule type" value="Genomic_DNA"/>
</dbReference>
<dbReference type="InterPro" id="IPR006212">
    <property type="entry name" value="Furin_repeat"/>
</dbReference>
<dbReference type="Proteomes" id="UP000009168">
    <property type="component" value="Unassembled WGS sequence"/>
</dbReference>
<accession>Q22EJ3</accession>
<dbReference type="InParanoid" id="Q22EJ3"/>
<feature type="signal peptide" evidence="1">
    <location>
        <begin position="1"/>
        <end position="24"/>
    </location>
</feature>
<evidence type="ECO:0000313" key="3">
    <source>
        <dbReference type="Proteomes" id="UP000009168"/>
    </source>
</evidence>
<dbReference type="GeneID" id="7843463"/>
<dbReference type="KEGG" id="tet:TTHERM_00826750"/>
<dbReference type="SUPFAM" id="SSF57184">
    <property type="entry name" value="Growth factor receptor domain"/>
    <property type="match status" value="1"/>
</dbReference>
<keyword evidence="3" id="KW-1185">Reference proteome</keyword>
<dbReference type="AlphaFoldDB" id="Q22EJ3"/>
<evidence type="ECO:0000313" key="2">
    <source>
        <dbReference type="EMBL" id="EAR83659.1"/>
    </source>
</evidence>
<dbReference type="CDD" id="cd00064">
    <property type="entry name" value="FU"/>
    <property type="match status" value="1"/>
</dbReference>
<dbReference type="SMART" id="SM00261">
    <property type="entry name" value="FU"/>
    <property type="match status" value="2"/>
</dbReference>
<keyword evidence="1" id="KW-0732">Signal</keyword>
<sequence>MKIYYDIIICSVVFSMILCQCLNGEIYNILSQQCLKCSSNCQQCFNTNEDNCIKCQTGTFNSIQNNIQCTQTCLQGYINTQNQQCVQCLVEGCIQCDASQNCLKCEVNLQLSQENNKCILKQNFCESNVEFIELSFTQNQCQKICPSFTYQNFETHQCEIVQVNSFLGNQYFIRGNQCQFALVNQNLEIINSNILQNLNNFEEIYMQYGVEVQQKSFIVGNYGGCLAFNSLVIVNFFTFQTVYSETGFQNDLNVNYIDNDNQIVFLTCTNCNQIIVFDGISSQVSKLLIDQSPSYILFQIQTKQYMTYYTRDTQLKIIQGQQHKMDKHKQNSNNQ</sequence>
<evidence type="ECO:0000256" key="1">
    <source>
        <dbReference type="SAM" id="SignalP"/>
    </source>
</evidence>
<protein>
    <submittedName>
        <fullName evidence="2">Zinc finger protein</fullName>
    </submittedName>
</protein>
<dbReference type="HOGENOM" id="CLU_058335_0_0_1"/>
<dbReference type="InterPro" id="IPR009030">
    <property type="entry name" value="Growth_fac_rcpt_cys_sf"/>
</dbReference>
<proteinExistence type="predicted"/>
<name>Q22EJ3_TETTS</name>
<dbReference type="Gene3D" id="2.10.220.10">
    <property type="entry name" value="Hormone Receptor, Insulin-like Growth Factor Receptor 1, Chain A, domain 2"/>
    <property type="match status" value="1"/>
</dbReference>
<reference evidence="3" key="1">
    <citation type="journal article" date="2006" name="PLoS Biol.">
        <title>Macronuclear genome sequence of the ciliate Tetrahymena thermophila, a model eukaryote.</title>
        <authorList>
            <person name="Eisen J.A."/>
            <person name="Coyne R.S."/>
            <person name="Wu M."/>
            <person name="Wu D."/>
            <person name="Thiagarajan M."/>
            <person name="Wortman J.R."/>
            <person name="Badger J.H."/>
            <person name="Ren Q."/>
            <person name="Amedeo P."/>
            <person name="Jones K.M."/>
            <person name="Tallon L.J."/>
            <person name="Delcher A.L."/>
            <person name="Salzberg S.L."/>
            <person name="Silva J.C."/>
            <person name="Haas B.J."/>
            <person name="Majoros W.H."/>
            <person name="Farzad M."/>
            <person name="Carlton J.M."/>
            <person name="Smith R.K. Jr."/>
            <person name="Garg J."/>
            <person name="Pearlman R.E."/>
            <person name="Karrer K.M."/>
            <person name="Sun L."/>
            <person name="Manning G."/>
            <person name="Elde N.C."/>
            <person name="Turkewitz A.P."/>
            <person name="Asai D.J."/>
            <person name="Wilkes D.E."/>
            <person name="Wang Y."/>
            <person name="Cai H."/>
            <person name="Collins K."/>
            <person name="Stewart B.A."/>
            <person name="Lee S.R."/>
            <person name="Wilamowska K."/>
            <person name="Weinberg Z."/>
            <person name="Ruzzo W.L."/>
            <person name="Wloga D."/>
            <person name="Gaertig J."/>
            <person name="Frankel J."/>
            <person name="Tsao C.-C."/>
            <person name="Gorovsky M.A."/>
            <person name="Keeling P.J."/>
            <person name="Waller R.F."/>
            <person name="Patron N.J."/>
            <person name="Cherry J.M."/>
            <person name="Stover N.A."/>
            <person name="Krieger C.J."/>
            <person name="del Toro C."/>
            <person name="Ryder H.F."/>
            <person name="Williamson S.C."/>
            <person name="Barbeau R.A."/>
            <person name="Hamilton E.P."/>
            <person name="Orias E."/>
        </authorList>
    </citation>
    <scope>NUCLEOTIDE SEQUENCE [LARGE SCALE GENOMIC DNA]</scope>
    <source>
        <strain evidence="3">SB210</strain>
    </source>
</reference>
<organism evidence="2 3">
    <name type="scientific">Tetrahymena thermophila (strain SB210)</name>
    <dbReference type="NCBI Taxonomy" id="312017"/>
    <lineage>
        <taxon>Eukaryota</taxon>
        <taxon>Sar</taxon>
        <taxon>Alveolata</taxon>
        <taxon>Ciliophora</taxon>
        <taxon>Intramacronucleata</taxon>
        <taxon>Oligohymenophorea</taxon>
        <taxon>Hymenostomatida</taxon>
        <taxon>Tetrahymenina</taxon>
        <taxon>Tetrahymenidae</taxon>
        <taxon>Tetrahymena</taxon>
    </lineage>
</organism>
<gene>
    <name evidence="2" type="ORF">TTHERM_00826750</name>
</gene>